<dbReference type="GO" id="GO:0016887">
    <property type="term" value="F:ATP hydrolysis activity"/>
    <property type="evidence" value="ECO:0007669"/>
    <property type="project" value="InterPro"/>
</dbReference>
<dbReference type="InterPro" id="IPR003439">
    <property type="entry name" value="ABC_transporter-like_ATP-bd"/>
</dbReference>
<sequence>MSTHQMMALHADTAGGGDSDARQQAPAILEVDNLSVNFGPLRAVDGVSLTVREGDIYALAGESGCGKSTLAYSLLGMVPPPGVVSTGQITFRGHTLTGMDRRKLDQIRGAEISMVFQAAMNAFNPVITIGTQVEHVLQAHPDSFPTAREGREYFEYLLRLVRLDPEVVWKGYESRLSGGMKQRVAIALGLLLRPSVLVLDEPTTALDILNQRLVIDILNDLHETLGVTIIFITHDLALVAELANRVAVMYAGRLVETGTIDEIFYDERRHPYVSALIRAVPSVTADTELIKPIPGRVPSLAELPPGCRFAPRCAQAIDICQSVDPPLLLDAAEHGVACHVVNAGLSEKGLLK</sequence>
<evidence type="ECO:0000259" key="11">
    <source>
        <dbReference type="PROSITE" id="PS50893"/>
    </source>
</evidence>
<dbReference type="Proteomes" id="UP000613840">
    <property type="component" value="Unassembled WGS sequence"/>
</dbReference>
<evidence type="ECO:0000313" key="13">
    <source>
        <dbReference type="Proteomes" id="UP000613840"/>
    </source>
</evidence>
<dbReference type="Gene3D" id="3.40.50.300">
    <property type="entry name" value="P-loop containing nucleotide triphosphate hydrolases"/>
    <property type="match status" value="1"/>
</dbReference>
<dbReference type="FunFam" id="3.40.50.300:FF:000016">
    <property type="entry name" value="Oligopeptide ABC transporter ATP-binding component"/>
    <property type="match status" value="1"/>
</dbReference>
<dbReference type="InterPro" id="IPR013563">
    <property type="entry name" value="Oligopep_ABC_C"/>
</dbReference>
<dbReference type="PANTHER" id="PTHR43297:SF14">
    <property type="entry name" value="ATPASE AAA-TYPE CORE DOMAIN-CONTAINING PROTEIN"/>
    <property type="match status" value="1"/>
</dbReference>
<evidence type="ECO:0000256" key="8">
    <source>
        <dbReference type="ARBA" id="ARBA00022967"/>
    </source>
</evidence>
<evidence type="ECO:0000256" key="6">
    <source>
        <dbReference type="ARBA" id="ARBA00022741"/>
    </source>
</evidence>
<evidence type="ECO:0000256" key="4">
    <source>
        <dbReference type="ARBA" id="ARBA00022475"/>
    </source>
</evidence>
<accession>A0A917S2J4</accession>
<evidence type="ECO:0000256" key="10">
    <source>
        <dbReference type="SAM" id="MobiDB-lite"/>
    </source>
</evidence>
<name>A0A917S2J4_9ACTN</name>
<feature type="region of interest" description="Disordered" evidence="10">
    <location>
        <begin position="1"/>
        <end position="21"/>
    </location>
</feature>
<dbReference type="SMART" id="SM00382">
    <property type="entry name" value="AAA"/>
    <property type="match status" value="1"/>
</dbReference>
<dbReference type="SUPFAM" id="SSF52540">
    <property type="entry name" value="P-loop containing nucleoside triphosphate hydrolases"/>
    <property type="match status" value="1"/>
</dbReference>
<evidence type="ECO:0000256" key="2">
    <source>
        <dbReference type="ARBA" id="ARBA00005417"/>
    </source>
</evidence>
<evidence type="ECO:0000256" key="9">
    <source>
        <dbReference type="ARBA" id="ARBA00023136"/>
    </source>
</evidence>
<dbReference type="PROSITE" id="PS50893">
    <property type="entry name" value="ABC_TRANSPORTER_2"/>
    <property type="match status" value="1"/>
</dbReference>
<keyword evidence="7 12" id="KW-0067">ATP-binding</keyword>
<keyword evidence="3" id="KW-0813">Transport</keyword>
<gene>
    <name evidence="12" type="ORF">GCM10011575_06430</name>
</gene>
<dbReference type="NCBIfam" id="TIGR01727">
    <property type="entry name" value="oligo_HPY"/>
    <property type="match status" value="1"/>
</dbReference>
<dbReference type="PANTHER" id="PTHR43297">
    <property type="entry name" value="OLIGOPEPTIDE TRANSPORT ATP-BINDING PROTEIN APPD"/>
    <property type="match status" value="1"/>
</dbReference>
<keyword evidence="13" id="KW-1185">Reference proteome</keyword>
<evidence type="ECO:0000256" key="3">
    <source>
        <dbReference type="ARBA" id="ARBA00022448"/>
    </source>
</evidence>
<dbReference type="EMBL" id="BMMZ01000001">
    <property type="protein sequence ID" value="GGL50847.1"/>
    <property type="molecule type" value="Genomic_DNA"/>
</dbReference>
<dbReference type="Pfam" id="PF00005">
    <property type="entry name" value="ABC_tran"/>
    <property type="match status" value="1"/>
</dbReference>
<dbReference type="InterPro" id="IPR017871">
    <property type="entry name" value="ABC_transporter-like_CS"/>
</dbReference>
<dbReference type="AlphaFoldDB" id="A0A917S2J4"/>
<comment type="similarity">
    <text evidence="2">Belongs to the ABC transporter superfamily.</text>
</comment>
<proteinExistence type="inferred from homology"/>
<dbReference type="InterPro" id="IPR050388">
    <property type="entry name" value="ABC_Ni/Peptide_Import"/>
</dbReference>
<dbReference type="GO" id="GO:0005524">
    <property type="term" value="F:ATP binding"/>
    <property type="evidence" value="ECO:0007669"/>
    <property type="project" value="UniProtKB-KW"/>
</dbReference>
<dbReference type="RefSeq" id="WP_188893688.1">
    <property type="nucleotide sequence ID" value="NZ_BMMZ01000001.1"/>
</dbReference>
<reference evidence="12" key="2">
    <citation type="submission" date="2020-09" db="EMBL/GenBank/DDBJ databases">
        <authorList>
            <person name="Sun Q."/>
            <person name="Zhou Y."/>
        </authorList>
    </citation>
    <scope>NUCLEOTIDE SEQUENCE</scope>
    <source>
        <strain evidence="12">CGMCC 4.7306</strain>
    </source>
</reference>
<keyword evidence="8" id="KW-1278">Translocase</keyword>
<protein>
    <submittedName>
        <fullName evidence="12">Dipeptide/oligopeptide/nickel ABC transporter ATP-binding protein</fullName>
    </submittedName>
</protein>
<evidence type="ECO:0000256" key="1">
    <source>
        <dbReference type="ARBA" id="ARBA00004202"/>
    </source>
</evidence>
<evidence type="ECO:0000313" key="12">
    <source>
        <dbReference type="EMBL" id="GGL50847.1"/>
    </source>
</evidence>
<dbReference type="CDD" id="cd03257">
    <property type="entry name" value="ABC_NikE_OppD_transporters"/>
    <property type="match status" value="1"/>
</dbReference>
<dbReference type="Pfam" id="PF08352">
    <property type="entry name" value="oligo_HPY"/>
    <property type="match status" value="1"/>
</dbReference>
<keyword evidence="6" id="KW-0547">Nucleotide-binding</keyword>
<dbReference type="GO" id="GO:0005886">
    <property type="term" value="C:plasma membrane"/>
    <property type="evidence" value="ECO:0007669"/>
    <property type="project" value="UniProtKB-SubCell"/>
</dbReference>
<feature type="domain" description="ABC transporter" evidence="11">
    <location>
        <begin position="29"/>
        <end position="276"/>
    </location>
</feature>
<dbReference type="GO" id="GO:0015833">
    <property type="term" value="P:peptide transport"/>
    <property type="evidence" value="ECO:0007669"/>
    <property type="project" value="InterPro"/>
</dbReference>
<keyword evidence="5" id="KW-0997">Cell inner membrane</keyword>
<reference evidence="12" key="1">
    <citation type="journal article" date="2014" name="Int. J. Syst. Evol. Microbiol.">
        <title>Complete genome sequence of Corynebacterium casei LMG S-19264T (=DSM 44701T), isolated from a smear-ripened cheese.</title>
        <authorList>
            <consortium name="US DOE Joint Genome Institute (JGI-PGF)"/>
            <person name="Walter F."/>
            <person name="Albersmeier A."/>
            <person name="Kalinowski J."/>
            <person name="Ruckert C."/>
        </authorList>
    </citation>
    <scope>NUCLEOTIDE SEQUENCE</scope>
    <source>
        <strain evidence="12">CGMCC 4.7306</strain>
    </source>
</reference>
<dbReference type="PROSITE" id="PS00211">
    <property type="entry name" value="ABC_TRANSPORTER_1"/>
    <property type="match status" value="1"/>
</dbReference>
<dbReference type="InterPro" id="IPR003593">
    <property type="entry name" value="AAA+_ATPase"/>
</dbReference>
<dbReference type="InterPro" id="IPR027417">
    <property type="entry name" value="P-loop_NTPase"/>
</dbReference>
<evidence type="ECO:0000256" key="7">
    <source>
        <dbReference type="ARBA" id="ARBA00022840"/>
    </source>
</evidence>
<comment type="caution">
    <text evidence="12">The sequence shown here is derived from an EMBL/GenBank/DDBJ whole genome shotgun (WGS) entry which is preliminary data.</text>
</comment>
<evidence type="ECO:0000256" key="5">
    <source>
        <dbReference type="ARBA" id="ARBA00022519"/>
    </source>
</evidence>
<comment type="subcellular location">
    <subcellularLocation>
        <location evidence="1">Cell membrane</location>
        <topology evidence="1">Peripheral membrane protein</topology>
    </subcellularLocation>
</comment>
<keyword evidence="4" id="KW-1003">Cell membrane</keyword>
<keyword evidence="9" id="KW-0472">Membrane</keyword>
<organism evidence="12 13">
    <name type="scientific">Microlunatus endophyticus</name>
    <dbReference type="NCBI Taxonomy" id="1716077"/>
    <lineage>
        <taxon>Bacteria</taxon>
        <taxon>Bacillati</taxon>
        <taxon>Actinomycetota</taxon>
        <taxon>Actinomycetes</taxon>
        <taxon>Propionibacteriales</taxon>
        <taxon>Propionibacteriaceae</taxon>
        <taxon>Microlunatus</taxon>
    </lineage>
</organism>